<feature type="transmembrane region" description="Helical" evidence="1">
    <location>
        <begin position="6"/>
        <end position="24"/>
    </location>
</feature>
<proteinExistence type="predicted"/>
<keyword evidence="1" id="KW-0812">Transmembrane</keyword>
<organism evidence="2 3">
    <name type="scientific">Plasmodium gallinaceum</name>
    <dbReference type="NCBI Taxonomy" id="5849"/>
    <lineage>
        <taxon>Eukaryota</taxon>
        <taxon>Sar</taxon>
        <taxon>Alveolata</taxon>
        <taxon>Apicomplexa</taxon>
        <taxon>Aconoidasida</taxon>
        <taxon>Haemosporida</taxon>
        <taxon>Plasmodiidae</taxon>
        <taxon>Plasmodium</taxon>
        <taxon>Plasmodium (Haemamoeba)</taxon>
    </lineage>
</organism>
<protein>
    <submittedName>
        <fullName evidence="2">Fam-g protein</fullName>
    </submittedName>
</protein>
<reference evidence="2" key="1">
    <citation type="submission" date="2015-04" db="EMBL/GenBank/DDBJ databases">
        <authorList>
            <consortium name="Pathogen Informatics"/>
        </authorList>
    </citation>
    <scope>NUCLEOTIDE SEQUENCE [LARGE SCALE GENOMIC DNA]</scope>
    <source>
        <strain evidence="2">8A</strain>
    </source>
</reference>
<dbReference type="Proteomes" id="UP000220797">
    <property type="component" value="Unassembled WGS sequence"/>
</dbReference>
<dbReference type="VEuPathDB" id="PlasmoDB:PGAL8A_00323800"/>
<comment type="caution">
    <text evidence="2">The sequence shown here is derived from an EMBL/GenBank/DDBJ whole genome shotgun (WGS) entry which is preliminary data.</text>
</comment>
<evidence type="ECO:0000313" key="3">
    <source>
        <dbReference type="Proteomes" id="UP000220797"/>
    </source>
</evidence>
<evidence type="ECO:0000256" key="1">
    <source>
        <dbReference type="SAM" id="Phobius"/>
    </source>
</evidence>
<accession>A0A1J1GUP6</accession>
<dbReference type="EMBL" id="CVMV01000051">
    <property type="protein sequence ID" value="CRG96025.1"/>
    <property type="molecule type" value="Genomic_DNA"/>
</dbReference>
<keyword evidence="3" id="KW-1185">Reference proteome</keyword>
<sequence>MKIFTLCLNIFTFIILTWIFHCFYKYDSSKSIIHKDTLQIKHKLKDKRTLAEGNILKKNQTHIKERKEHYLSGEKDNKNEKVISLKNMYSMWIIPFYLLMCELLSIQENKISSICRDHMLTIYRCNNSSMAIIDRY</sequence>
<keyword evidence="1" id="KW-0472">Membrane</keyword>
<dbReference type="RefSeq" id="XP_028528833.1">
    <property type="nucleotide sequence ID" value="XM_028672263.1"/>
</dbReference>
<gene>
    <name evidence="2" type="ORF">PGAL8A_00323800</name>
</gene>
<dbReference type="AlphaFoldDB" id="A0A1J1GUP6"/>
<evidence type="ECO:0000313" key="2">
    <source>
        <dbReference type="EMBL" id="CRG96025.1"/>
    </source>
</evidence>
<name>A0A1J1GUP6_PLAGA</name>
<feature type="transmembrane region" description="Helical" evidence="1">
    <location>
        <begin position="88"/>
        <end position="106"/>
    </location>
</feature>
<dbReference type="GeneID" id="39731771"/>
<keyword evidence="1" id="KW-1133">Transmembrane helix</keyword>